<protein>
    <recommendedName>
        <fullName evidence="3">Carbon monoxide dehydrogenase</fullName>
    </recommendedName>
</protein>
<dbReference type="SUPFAM" id="SSF55961">
    <property type="entry name" value="Bet v1-like"/>
    <property type="match status" value="1"/>
</dbReference>
<dbReference type="CDD" id="cd07812">
    <property type="entry name" value="SRPBCC"/>
    <property type="match status" value="1"/>
</dbReference>
<reference evidence="1" key="1">
    <citation type="submission" date="2022-04" db="EMBL/GenBank/DDBJ databases">
        <authorList>
            <person name="Criscuolo A."/>
        </authorList>
    </citation>
    <scope>NUCLEOTIDE SEQUENCE</scope>
    <source>
        <strain evidence="1">CIP111895</strain>
    </source>
</reference>
<evidence type="ECO:0000313" key="1">
    <source>
        <dbReference type="EMBL" id="CAH2713401.1"/>
    </source>
</evidence>
<name>A0ABM9EMT2_9BACI</name>
<dbReference type="EMBL" id="CALBWS010000002">
    <property type="protein sequence ID" value="CAH2713401.1"/>
    <property type="molecule type" value="Genomic_DNA"/>
</dbReference>
<dbReference type="Gene3D" id="3.30.530.20">
    <property type="match status" value="1"/>
</dbReference>
<dbReference type="RefSeq" id="WP_248733753.1">
    <property type="nucleotide sequence ID" value="NZ_CALBWS010000002.1"/>
</dbReference>
<evidence type="ECO:0000313" key="2">
    <source>
        <dbReference type="Proteomes" id="UP000838308"/>
    </source>
</evidence>
<evidence type="ECO:0008006" key="3">
    <source>
        <dbReference type="Google" id="ProtNLM"/>
    </source>
</evidence>
<dbReference type="InterPro" id="IPR010419">
    <property type="entry name" value="CO_DH_gsu"/>
</dbReference>
<accession>A0ABM9EMT2</accession>
<dbReference type="InterPro" id="IPR023393">
    <property type="entry name" value="START-like_dom_sf"/>
</dbReference>
<gene>
    <name evidence="1" type="ORF">BACCIP111895_00536</name>
</gene>
<dbReference type="Pfam" id="PF06240">
    <property type="entry name" value="COXG"/>
    <property type="match status" value="1"/>
</dbReference>
<dbReference type="Proteomes" id="UP000838308">
    <property type="component" value="Unassembled WGS sequence"/>
</dbReference>
<comment type="caution">
    <text evidence="1">The sequence shown here is derived from an EMBL/GenBank/DDBJ whole genome shotgun (WGS) entry which is preliminary data.</text>
</comment>
<keyword evidence="2" id="KW-1185">Reference proteome</keyword>
<organism evidence="1 2">
    <name type="scientific">Neobacillus rhizosphaerae</name>
    <dbReference type="NCBI Taxonomy" id="2880965"/>
    <lineage>
        <taxon>Bacteria</taxon>
        <taxon>Bacillati</taxon>
        <taxon>Bacillota</taxon>
        <taxon>Bacilli</taxon>
        <taxon>Bacillales</taxon>
        <taxon>Bacillaceae</taxon>
        <taxon>Neobacillus</taxon>
    </lineage>
</organism>
<sequence length="149" mass="17237">MPSEIQYVELDIPIEVIWDFIRDENNWAPLVPGYISHEKINDRQITWEFKSDIGIMKKKVRLLIDIKEWNEPARVSFDLKRSNEKYIGEGYFEAKALNINKTGVTGFLEINASGPMGSLANSLFKKAIQKSDEEVSVAITSRLEEFKRR</sequence>
<proteinExistence type="predicted"/>